<protein>
    <submittedName>
        <fullName evidence="16">FAD-dependent oxidoreductase</fullName>
    </submittedName>
</protein>
<evidence type="ECO:0000256" key="4">
    <source>
        <dbReference type="ARBA" id="ARBA00005096"/>
    </source>
</evidence>
<evidence type="ECO:0000256" key="2">
    <source>
        <dbReference type="ARBA" id="ARBA00001966"/>
    </source>
</evidence>
<name>A0AB39Y6H4_9ACTN</name>
<dbReference type="Pfam" id="PF07992">
    <property type="entry name" value="Pyr_redox_2"/>
    <property type="match status" value="1"/>
</dbReference>
<comment type="cofactor">
    <cofactor evidence="3">
        <name>FAD</name>
        <dbReference type="ChEBI" id="CHEBI:57692"/>
    </cofactor>
</comment>
<evidence type="ECO:0000256" key="11">
    <source>
        <dbReference type="ARBA" id="ARBA00023004"/>
    </source>
</evidence>
<dbReference type="AlphaFoldDB" id="A0AB39Y6H4"/>
<comment type="similarity">
    <text evidence="5">Belongs to the nitrite and sulfite reductase 4Fe-4S domain family.</text>
</comment>
<dbReference type="InterPro" id="IPR041575">
    <property type="entry name" value="Rubredoxin_C"/>
</dbReference>
<dbReference type="GO" id="GO:0046872">
    <property type="term" value="F:metal ion binding"/>
    <property type="evidence" value="ECO:0007669"/>
    <property type="project" value="UniProtKB-KW"/>
</dbReference>
<dbReference type="InterPro" id="IPR023753">
    <property type="entry name" value="FAD/NAD-binding_dom"/>
</dbReference>
<dbReference type="PANTHER" id="PTHR43809">
    <property type="entry name" value="NITRITE REDUCTASE (NADH) LARGE SUBUNIT"/>
    <property type="match status" value="1"/>
</dbReference>
<evidence type="ECO:0000259" key="13">
    <source>
        <dbReference type="Pfam" id="PF04324"/>
    </source>
</evidence>
<dbReference type="Gene3D" id="1.10.10.1100">
    <property type="entry name" value="BFD-like [2Fe-2S]-binding domain"/>
    <property type="match status" value="1"/>
</dbReference>
<evidence type="ECO:0000259" key="15">
    <source>
        <dbReference type="Pfam" id="PF18267"/>
    </source>
</evidence>
<evidence type="ECO:0000256" key="3">
    <source>
        <dbReference type="ARBA" id="ARBA00001974"/>
    </source>
</evidence>
<evidence type="ECO:0000256" key="6">
    <source>
        <dbReference type="ARBA" id="ARBA00022617"/>
    </source>
</evidence>
<evidence type="ECO:0000256" key="5">
    <source>
        <dbReference type="ARBA" id="ARBA00010429"/>
    </source>
</evidence>
<dbReference type="Gene3D" id="3.50.50.60">
    <property type="entry name" value="FAD/NAD(P)-binding domain"/>
    <property type="match status" value="2"/>
</dbReference>
<reference evidence="16" key="1">
    <citation type="submission" date="2024-08" db="EMBL/GenBank/DDBJ databases">
        <authorList>
            <person name="Yu S.T."/>
        </authorList>
    </citation>
    <scope>NUCLEOTIDE SEQUENCE</scope>
    <source>
        <strain evidence="16">R33</strain>
    </source>
</reference>
<organism evidence="16">
    <name type="scientific">Streptomyces sp. R33</name>
    <dbReference type="NCBI Taxonomy" id="3238629"/>
    <lineage>
        <taxon>Bacteria</taxon>
        <taxon>Bacillati</taxon>
        <taxon>Actinomycetota</taxon>
        <taxon>Actinomycetes</taxon>
        <taxon>Kitasatosporales</taxon>
        <taxon>Streptomycetaceae</taxon>
        <taxon>Streptomyces</taxon>
    </lineage>
</organism>
<feature type="domain" description="FAD/NAD(P)-binding" evidence="14">
    <location>
        <begin position="17"/>
        <end position="288"/>
    </location>
</feature>
<evidence type="ECO:0000256" key="9">
    <source>
        <dbReference type="ARBA" id="ARBA00022827"/>
    </source>
</evidence>
<feature type="domain" description="BFD-like [2Fe-2S]-binding" evidence="13">
    <location>
        <begin position="417"/>
        <end position="463"/>
    </location>
</feature>
<feature type="domain" description="NADH-rubredoxin oxidoreductase C-terminal" evidence="15">
    <location>
        <begin position="321"/>
        <end position="373"/>
    </location>
</feature>
<dbReference type="InterPro" id="IPR052034">
    <property type="entry name" value="NasD-like"/>
</dbReference>
<dbReference type="SUPFAM" id="SSF55424">
    <property type="entry name" value="FAD/NAD-linked reductases, dimerisation (C-terminal) domain"/>
    <property type="match status" value="1"/>
</dbReference>
<dbReference type="InterPro" id="IPR007419">
    <property type="entry name" value="BFD-like_2Fe2S-bd_dom"/>
</dbReference>
<keyword evidence="6" id="KW-0349">Heme</keyword>
<dbReference type="EMBL" id="CP165727">
    <property type="protein sequence ID" value="XDV65081.1"/>
    <property type="molecule type" value="Genomic_DNA"/>
</dbReference>
<keyword evidence="11" id="KW-0408">Iron</keyword>
<accession>A0AB39Y6H4</accession>
<dbReference type="InterPro" id="IPR036188">
    <property type="entry name" value="FAD/NAD-bd_sf"/>
</dbReference>
<keyword evidence="9" id="KW-0274">FAD</keyword>
<evidence type="ECO:0000256" key="10">
    <source>
        <dbReference type="ARBA" id="ARBA00023002"/>
    </source>
</evidence>
<evidence type="ECO:0000256" key="12">
    <source>
        <dbReference type="ARBA" id="ARBA00023014"/>
    </source>
</evidence>
<dbReference type="InterPro" id="IPR041854">
    <property type="entry name" value="BFD-like_2Fe2S-bd_dom_sf"/>
</dbReference>
<proteinExistence type="inferred from homology"/>
<comment type="pathway">
    <text evidence="4">Nitrogen metabolism; nitrate reduction (assimilation).</text>
</comment>
<dbReference type="Pfam" id="PF04324">
    <property type="entry name" value="Fer2_BFD"/>
    <property type="match status" value="1"/>
</dbReference>
<keyword evidence="12" id="KW-0411">Iron-sulfur</keyword>
<evidence type="ECO:0000259" key="14">
    <source>
        <dbReference type="Pfam" id="PF07992"/>
    </source>
</evidence>
<dbReference type="GO" id="GO:0051536">
    <property type="term" value="F:iron-sulfur cluster binding"/>
    <property type="evidence" value="ECO:0007669"/>
    <property type="project" value="UniProtKB-KW"/>
</dbReference>
<comment type="cofactor">
    <cofactor evidence="1">
        <name>siroheme</name>
        <dbReference type="ChEBI" id="CHEBI:60052"/>
    </cofactor>
</comment>
<dbReference type="PRINTS" id="PR00411">
    <property type="entry name" value="PNDRDTASEI"/>
</dbReference>
<evidence type="ECO:0000256" key="7">
    <source>
        <dbReference type="ARBA" id="ARBA00022630"/>
    </source>
</evidence>
<keyword evidence="10" id="KW-0560">Oxidoreductase</keyword>
<evidence type="ECO:0000256" key="1">
    <source>
        <dbReference type="ARBA" id="ARBA00001929"/>
    </source>
</evidence>
<dbReference type="GO" id="GO:0016491">
    <property type="term" value="F:oxidoreductase activity"/>
    <property type="evidence" value="ECO:0007669"/>
    <property type="project" value="UniProtKB-KW"/>
</dbReference>
<dbReference type="SUPFAM" id="SSF51905">
    <property type="entry name" value="FAD/NAD(P)-binding domain"/>
    <property type="match status" value="2"/>
</dbReference>
<sequence length="475" mass="48126">MRGTDRAGRGGVVSAGEVLVVGGGPAAQRFAERLHHHGHRGGITVLGAEPQAPYQRALLGSVLDGTLPAPALALPALPAGIRLHTGVTATRIDRARRLVHSNGGTAGSVHRYDTLVLATGSRPAVPRIPGLPAEGVTALRTLADAERCAAAPPGAAVVLGGGLLGVEAAAALRRAGHEVALVHRGPHPLHRQLDAAAGALLTRRLEDLGVDVHTGRTAAAYCPGKLTLDDGRVLAADTLVLCTGTVPETGLARRAGLSVRTGVVVDGLLRTDDPRIHAIGDCAAHPEDTAGHLEPAWAQAESLARQLTGAAPAYGGTRQITRLRVPGVDLVALGRGGAAAEGAEVVAFSDPARGRYARLTLHGQRITGAVLLGLPRAIAAVSRLYELGLPVPAGRLELLLGIAPAAPGAGELPGDAVVCRCNNVTKHTVTEACRAGAADLAQIATTTRATTGCGGCTDVVRALCAAVRPEGGSTS</sequence>
<dbReference type="Pfam" id="PF18267">
    <property type="entry name" value="Rubredoxin_C"/>
    <property type="match status" value="1"/>
</dbReference>
<keyword evidence="8" id="KW-0479">Metal-binding</keyword>
<dbReference type="PRINTS" id="PR00368">
    <property type="entry name" value="FADPNR"/>
</dbReference>
<comment type="cofactor">
    <cofactor evidence="2">
        <name>[4Fe-4S] cluster</name>
        <dbReference type="ChEBI" id="CHEBI:49883"/>
    </cofactor>
</comment>
<dbReference type="InterPro" id="IPR016156">
    <property type="entry name" value="FAD/NAD-linked_Rdtase_dimer_sf"/>
</dbReference>
<evidence type="ECO:0000313" key="16">
    <source>
        <dbReference type="EMBL" id="XDV65081.1"/>
    </source>
</evidence>
<evidence type="ECO:0000256" key="8">
    <source>
        <dbReference type="ARBA" id="ARBA00022723"/>
    </source>
</evidence>
<dbReference type="PANTHER" id="PTHR43809:SF1">
    <property type="entry name" value="NITRITE REDUCTASE (NADH) LARGE SUBUNIT"/>
    <property type="match status" value="1"/>
</dbReference>
<gene>
    <name evidence="16" type="ORF">AB5J51_20060</name>
</gene>
<dbReference type="RefSeq" id="WP_369778217.1">
    <property type="nucleotide sequence ID" value="NZ_CP165727.1"/>
</dbReference>
<keyword evidence="7" id="KW-0285">Flavoprotein</keyword>